<evidence type="ECO:0000313" key="3">
    <source>
        <dbReference type="Proteomes" id="UP000278475"/>
    </source>
</evidence>
<evidence type="ECO:0000259" key="1">
    <source>
        <dbReference type="Pfam" id="PF01261"/>
    </source>
</evidence>
<dbReference type="InterPro" id="IPR036237">
    <property type="entry name" value="Xyl_isomerase-like_sf"/>
</dbReference>
<protein>
    <submittedName>
        <fullName evidence="2">Sugar phosphate isomerase/epimerase</fullName>
    </submittedName>
</protein>
<name>A0A497EJ47_9CREN</name>
<proteinExistence type="predicted"/>
<keyword evidence="2" id="KW-0413">Isomerase</keyword>
<feature type="domain" description="Xylose isomerase-like TIM barrel" evidence="1">
    <location>
        <begin position="20"/>
        <end position="245"/>
    </location>
</feature>
<dbReference type="PANTHER" id="PTHR12110">
    <property type="entry name" value="HYDROXYPYRUVATE ISOMERASE"/>
    <property type="match status" value="1"/>
</dbReference>
<dbReference type="Proteomes" id="UP000278475">
    <property type="component" value="Unassembled WGS sequence"/>
</dbReference>
<dbReference type="InterPro" id="IPR013022">
    <property type="entry name" value="Xyl_isomerase-like_TIM-brl"/>
</dbReference>
<dbReference type="Pfam" id="PF01261">
    <property type="entry name" value="AP_endonuc_2"/>
    <property type="match status" value="1"/>
</dbReference>
<dbReference type="AlphaFoldDB" id="A0A497EJ47"/>
<dbReference type="GO" id="GO:0016853">
    <property type="term" value="F:isomerase activity"/>
    <property type="evidence" value="ECO:0007669"/>
    <property type="project" value="UniProtKB-KW"/>
</dbReference>
<reference evidence="2 3" key="1">
    <citation type="submission" date="2018-06" db="EMBL/GenBank/DDBJ databases">
        <title>Extensive metabolic versatility and redundancy in microbially diverse, dynamic hydrothermal sediments.</title>
        <authorList>
            <person name="Dombrowski N."/>
            <person name="Teske A."/>
            <person name="Baker B.J."/>
        </authorList>
    </citation>
    <scope>NUCLEOTIDE SEQUENCE [LARGE SCALE GENOMIC DNA]</scope>
    <source>
        <strain evidence="2">B66_G16</strain>
    </source>
</reference>
<dbReference type="Gene3D" id="3.20.20.150">
    <property type="entry name" value="Divalent-metal-dependent TIM barrel enzymes"/>
    <property type="match status" value="1"/>
</dbReference>
<sequence>MKLLFSSMFLYEYSTDMIARAAEEAGYDGVEFWVETPYFWVDRDQKKLKCFKKMYLAIHSPVLDLNPVSVNPNICEITLKENLYAISLANEIGADPVTIHAGKRTAAREPVWADYLSLHRFLRIASRFAKIKGVTLSLENSEPGVNQLCKKAEEVYEFVEAYDIHFTFDIKHALKNGGVRSFIELLFDRISNVHVSYYDDKNRHVPASGSWEVSEALKLLSEMGYNRLITVELDDLGIGKVDFKKKVEILSREAEFVRSFF</sequence>
<organism evidence="2 3">
    <name type="scientific">Thermoproteota archaeon</name>
    <dbReference type="NCBI Taxonomy" id="2056631"/>
    <lineage>
        <taxon>Archaea</taxon>
        <taxon>Thermoproteota</taxon>
    </lineage>
</organism>
<dbReference type="PANTHER" id="PTHR12110:SF21">
    <property type="entry name" value="XYLOSE ISOMERASE-LIKE TIM BARREL DOMAIN-CONTAINING PROTEIN"/>
    <property type="match status" value="1"/>
</dbReference>
<gene>
    <name evidence="2" type="ORF">DRJ31_11340</name>
</gene>
<dbReference type="EMBL" id="QMQV01000261">
    <property type="protein sequence ID" value="RLE45394.1"/>
    <property type="molecule type" value="Genomic_DNA"/>
</dbReference>
<comment type="caution">
    <text evidence="2">The sequence shown here is derived from an EMBL/GenBank/DDBJ whole genome shotgun (WGS) entry which is preliminary data.</text>
</comment>
<accession>A0A497EJ47</accession>
<dbReference type="InterPro" id="IPR050312">
    <property type="entry name" value="IolE/XylAMocC-like"/>
</dbReference>
<evidence type="ECO:0000313" key="2">
    <source>
        <dbReference type="EMBL" id="RLE45394.1"/>
    </source>
</evidence>
<dbReference type="SUPFAM" id="SSF51658">
    <property type="entry name" value="Xylose isomerase-like"/>
    <property type="match status" value="1"/>
</dbReference>